<dbReference type="Proteomes" id="UP000199227">
    <property type="component" value="Unassembled WGS sequence"/>
</dbReference>
<dbReference type="HAMAP" id="MF_00208">
    <property type="entry name" value="MurE"/>
    <property type="match status" value="1"/>
</dbReference>
<keyword evidence="4 9" id="KW-0547">Nucleotide-binding</keyword>
<dbReference type="InterPro" id="IPR005761">
    <property type="entry name" value="UDP-N-AcMur-Glu-dNH2Pim_ligase"/>
</dbReference>
<dbReference type="Pfam" id="PF02875">
    <property type="entry name" value="Mur_ligase_C"/>
    <property type="match status" value="1"/>
</dbReference>
<feature type="binding site" evidence="9">
    <location>
        <position position="137"/>
    </location>
    <ligand>
        <name>UDP-N-acetyl-alpha-D-muramoyl-L-alanyl-D-glutamate</name>
        <dbReference type="ChEBI" id="CHEBI:83900"/>
    </ligand>
</feature>
<dbReference type="Gene3D" id="3.90.190.20">
    <property type="entry name" value="Mur ligase, C-terminal domain"/>
    <property type="match status" value="1"/>
</dbReference>
<dbReference type="NCBIfam" id="TIGR01085">
    <property type="entry name" value="murE"/>
    <property type="match status" value="1"/>
</dbReference>
<dbReference type="GO" id="GO:0005737">
    <property type="term" value="C:cytoplasm"/>
    <property type="evidence" value="ECO:0007669"/>
    <property type="project" value="UniProtKB-SubCell"/>
</dbReference>
<comment type="catalytic activity">
    <reaction evidence="9">
        <text>UDP-N-acetyl-alpha-D-muramoyl-L-alanyl-D-glutamate + meso-2,6-diaminopimelate + ATP = UDP-N-acetyl-alpha-D-muramoyl-L-alanyl-gamma-D-glutamyl-meso-2,6-diaminopimelate + ADP + phosphate + H(+)</text>
        <dbReference type="Rhea" id="RHEA:23676"/>
        <dbReference type="ChEBI" id="CHEBI:15378"/>
        <dbReference type="ChEBI" id="CHEBI:30616"/>
        <dbReference type="ChEBI" id="CHEBI:43474"/>
        <dbReference type="ChEBI" id="CHEBI:57791"/>
        <dbReference type="ChEBI" id="CHEBI:83900"/>
        <dbReference type="ChEBI" id="CHEBI:83905"/>
        <dbReference type="ChEBI" id="CHEBI:456216"/>
        <dbReference type="EC" id="6.3.2.13"/>
    </reaction>
</comment>
<keyword evidence="2 9" id="KW-0963">Cytoplasm</keyword>
<evidence type="ECO:0000256" key="3">
    <source>
        <dbReference type="ARBA" id="ARBA00022598"/>
    </source>
</evidence>
<dbReference type="InterPro" id="IPR036615">
    <property type="entry name" value="Mur_ligase_C_dom_sf"/>
</dbReference>
<dbReference type="SUPFAM" id="SSF53623">
    <property type="entry name" value="MurD-like peptide ligases, catalytic domain"/>
    <property type="match status" value="1"/>
</dbReference>
<dbReference type="InterPro" id="IPR018109">
    <property type="entry name" value="Folylpolyglutamate_synth_CS"/>
</dbReference>
<comment type="function">
    <text evidence="9">Catalyzes the addition of meso-diaminopimelic acid to the nucleotide precursor UDP-N-acetylmuramoyl-L-alanyl-D-glutamate (UMAG) in the biosynthesis of bacterial cell-wall peptidoglycan.</text>
</comment>
<dbReference type="InterPro" id="IPR004101">
    <property type="entry name" value="Mur_ligase_C"/>
</dbReference>
<feature type="domain" description="Mur ligase C-terminal" evidence="11">
    <location>
        <begin position="281"/>
        <end position="402"/>
    </location>
</feature>
<feature type="short sequence motif" description="Meso-diaminopimelate recognition motif" evidence="9">
    <location>
        <begin position="349"/>
        <end position="352"/>
    </location>
</feature>
<evidence type="ECO:0000259" key="11">
    <source>
        <dbReference type="Pfam" id="PF02875"/>
    </source>
</evidence>
<feature type="binding site" evidence="9">
    <location>
        <position position="404"/>
    </location>
    <ligand>
        <name>meso-2,6-diaminopimelate</name>
        <dbReference type="ChEBI" id="CHEBI:57791"/>
    </ligand>
</feature>
<feature type="binding site" evidence="9">
    <location>
        <position position="145"/>
    </location>
    <ligand>
        <name>UDP-N-acetyl-alpha-D-muramoyl-L-alanyl-D-glutamate</name>
        <dbReference type="ChEBI" id="CHEBI:83900"/>
    </ligand>
</feature>
<feature type="binding site" evidence="9">
    <location>
        <position position="325"/>
    </location>
    <ligand>
        <name>meso-2,6-diaminopimelate</name>
        <dbReference type="ChEBI" id="CHEBI:57791"/>
    </ligand>
</feature>
<dbReference type="GO" id="GO:0004326">
    <property type="term" value="F:tetrahydrofolylpolyglutamate synthase activity"/>
    <property type="evidence" value="ECO:0007669"/>
    <property type="project" value="InterPro"/>
</dbReference>
<evidence type="ECO:0000256" key="4">
    <source>
        <dbReference type="ARBA" id="ARBA00022741"/>
    </source>
</evidence>
<dbReference type="InterPro" id="IPR036565">
    <property type="entry name" value="Mur-like_cat_sf"/>
</dbReference>
<feature type="binding site" evidence="9">
    <location>
        <position position="400"/>
    </location>
    <ligand>
        <name>meso-2,6-diaminopimelate</name>
        <dbReference type="ChEBI" id="CHEBI:57791"/>
    </ligand>
</feature>
<comment type="subcellular location">
    <subcellularLocation>
        <location evidence="9 10">Cytoplasm</location>
    </subcellularLocation>
</comment>
<keyword evidence="6 9" id="KW-0133">Cell shape</keyword>
<dbReference type="AlphaFoldDB" id="A0A1I5RC98"/>
<keyword evidence="5 9" id="KW-0067">ATP-binding</keyword>
<keyword evidence="9 10" id="KW-0131">Cell cycle</keyword>
<dbReference type="GO" id="GO:0051301">
    <property type="term" value="P:cell division"/>
    <property type="evidence" value="ECO:0007669"/>
    <property type="project" value="UniProtKB-KW"/>
</dbReference>
<dbReference type="GO" id="GO:0005524">
    <property type="term" value="F:ATP binding"/>
    <property type="evidence" value="ECO:0007669"/>
    <property type="project" value="UniProtKB-UniRule"/>
</dbReference>
<feature type="domain" description="Mur ligase central" evidence="12">
    <location>
        <begin position="65"/>
        <end position="258"/>
    </location>
</feature>
<organism evidence="13 14">
    <name type="scientific">Hydrogenimonas thermophila</name>
    <dbReference type="NCBI Taxonomy" id="223786"/>
    <lineage>
        <taxon>Bacteria</taxon>
        <taxon>Pseudomonadati</taxon>
        <taxon>Campylobacterota</taxon>
        <taxon>Epsilonproteobacteria</taxon>
        <taxon>Campylobacterales</taxon>
        <taxon>Hydrogenimonadaceae</taxon>
        <taxon>Hydrogenimonas</taxon>
    </lineage>
</organism>
<reference evidence="13 14" key="1">
    <citation type="submission" date="2016-10" db="EMBL/GenBank/DDBJ databases">
        <authorList>
            <person name="de Groot N.N."/>
        </authorList>
    </citation>
    <scope>NUCLEOTIDE SEQUENCE [LARGE SCALE GENOMIC DNA]</scope>
    <source>
        <strain evidence="13 14">EP1-55-1</strain>
    </source>
</reference>
<keyword evidence="9" id="KW-0460">Magnesium</keyword>
<dbReference type="GO" id="GO:0071555">
    <property type="term" value="P:cell wall organization"/>
    <property type="evidence" value="ECO:0007669"/>
    <property type="project" value="UniProtKB-KW"/>
</dbReference>
<protein>
    <recommendedName>
        <fullName evidence="9">UDP-N-acetylmuramoyl-L-alanyl-D-glutamate--2,6-diaminopimelate ligase</fullName>
        <ecNumber evidence="9">6.3.2.13</ecNumber>
    </recommendedName>
    <alternativeName>
        <fullName evidence="9">Meso-A2pm-adding enzyme</fullName>
    </alternativeName>
    <alternativeName>
        <fullName evidence="9">Meso-diaminopimelate-adding enzyme</fullName>
    </alternativeName>
    <alternativeName>
        <fullName evidence="9">UDP-MurNAc-L-Ala-D-Glu:meso-diaminopimelate ligase</fullName>
    </alternativeName>
    <alternativeName>
        <fullName evidence="9">UDP-MurNAc-tripeptide synthetase</fullName>
    </alternativeName>
    <alternativeName>
        <fullName evidence="9">UDP-N-acetylmuramyl-tripeptide synthetase</fullName>
    </alternativeName>
</protein>
<evidence type="ECO:0000256" key="7">
    <source>
        <dbReference type="ARBA" id="ARBA00022984"/>
    </source>
</evidence>
<dbReference type="PANTHER" id="PTHR23135">
    <property type="entry name" value="MUR LIGASE FAMILY MEMBER"/>
    <property type="match status" value="1"/>
</dbReference>
<dbReference type="EMBL" id="FOXB01000026">
    <property type="protein sequence ID" value="SFP56060.1"/>
    <property type="molecule type" value="Genomic_DNA"/>
</dbReference>
<sequence length="429" mass="47532">MTVDFGGDIGIVTDDSREADKDKHFLVTKLNKSYIEEATSKNAKLITPKELIEKLGLNSLDVVGITGTNGKTTTAAAIYSILLDLGYKTALQGTRGLFINDKKIEDKSLTTPPSLATIYHMFEAKKSLCEFFVMEVSSHAIDQNRIEGIEFALKIHTNVTSDHLDYHKTLEEYRAVKSSFFQDSGKKLINRDEDILHFNIQNSFSYGIENPATYKIMAYTLGGGVSGVLKHFETVVPFETTLQGFFNLYNITAAIAAVHILTDEDLGEICEAAENFGGVSGRMETVSEKPLIIVDFAHTEDGIKQVLDSLKEKEVRVVFGAGGDRDRSKRPAMGRAAASIAKKVYITSDNPRSEDPAKIIDEIAEGIKEKDKIEKIVDRKEAIKKAIDELEDGEVLLVLGKGDEAFQEINGTKIPFDDREVIREILNLK</sequence>
<dbReference type="GO" id="GO:0009252">
    <property type="term" value="P:peptidoglycan biosynthetic process"/>
    <property type="evidence" value="ECO:0007669"/>
    <property type="project" value="UniProtKB-UniRule"/>
</dbReference>
<feature type="binding site" evidence="9">
    <location>
        <position position="16"/>
    </location>
    <ligand>
        <name>UDP-N-acetyl-alpha-D-muramoyl-L-alanyl-D-glutamate</name>
        <dbReference type="ChEBI" id="CHEBI:83900"/>
    </ligand>
</feature>
<dbReference type="Gene3D" id="3.40.1190.10">
    <property type="entry name" value="Mur-like, catalytic domain"/>
    <property type="match status" value="1"/>
</dbReference>
<comment type="cofactor">
    <cofactor evidence="9">
        <name>Mg(2+)</name>
        <dbReference type="ChEBI" id="CHEBI:18420"/>
    </cofactor>
</comment>
<dbReference type="RefSeq" id="WP_245757046.1">
    <property type="nucleotide sequence ID" value="NZ_CP136592.1"/>
</dbReference>
<dbReference type="GO" id="GO:0008360">
    <property type="term" value="P:regulation of cell shape"/>
    <property type="evidence" value="ECO:0007669"/>
    <property type="project" value="UniProtKB-KW"/>
</dbReference>
<proteinExistence type="inferred from homology"/>
<accession>A0A1I5RC98</accession>
<dbReference type="GO" id="GO:0000287">
    <property type="term" value="F:magnesium ion binding"/>
    <property type="evidence" value="ECO:0007669"/>
    <property type="project" value="UniProtKB-UniRule"/>
</dbReference>
<evidence type="ECO:0000256" key="2">
    <source>
        <dbReference type="ARBA" id="ARBA00022490"/>
    </source>
</evidence>
<comment type="PTM">
    <text evidence="9">Carboxylation is probably crucial for Mg(2+) binding and, consequently, for the gamma-phosphate positioning of ATP.</text>
</comment>
<comment type="pathway">
    <text evidence="9 10">Cell wall biogenesis; peptidoglycan biosynthesis.</text>
</comment>
<keyword evidence="7 9" id="KW-0573">Peptidoglycan synthesis</keyword>
<dbReference type="PROSITE" id="PS01011">
    <property type="entry name" value="FOLYLPOLYGLU_SYNT_1"/>
    <property type="match status" value="1"/>
</dbReference>
<evidence type="ECO:0000256" key="5">
    <source>
        <dbReference type="ARBA" id="ARBA00022840"/>
    </source>
</evidence>
<dbReference type="SUPFAM" id="SSF53244">
    <property type="entry name" value="MurD-like peptide ligases, peptide-binding domain"/>
    <property type="match status" value="1"/>
</dbReference>
<feature type="modified residue" description="N6-carboxylysine" evidence="9">
    <location>
        <position position="177"/>
    </location>
</feature>
<evidence type="ECO:0000256" key="1">
    <source>
        <dbReference type="ARBA" id="ARBA00005898"/>
    </source>
</evidence>
<feature type="binding site" evidence="9">
    <location>
        <position position="143"/>
    </location>
    <ligand>
        <name>UDP-N-acetyl-alpha-D-muramoyl-L-alanyl-D-glutamate</name>
        <dbReference type="ChEBI" id="CHEBI:83900"/>
    </ligand>
</feature>
<evidence type="ECO:0000256" key="8">
    <source>
        <dbReference type="ARBA" id="ARBA00023316"/>
    </source>
</evidence>
<dbReference type="UniPathway" id="UPA00219"/>
<evidence type="ECO:0000256" key="6">
    <source>
        <dbReference type="ARBA" id="ARBA00022960"/>
    </source>
</evidence>
<keyword evidence="8 9" id="KW-0961">Cell wall biogenesis/degradation</keyword>
<dbReference type="PANTHER" id="PTHR23135:SF4">
    <property type="entry name" value="UDP-N-ACETYLMURAMOYL-L-ALANYL-D-GLUTAMATE--2,6-DIAMINOPIMELATE LIGASE MURE HOMOLOG, CHLOROPLASTIC"/>
    <property type="match status" value="1"/>
</dbReference>
<dbReference type="InterPro" id="IPR013221">
    <property type="entry name" value="Mur_ligase_cen"/>
</dbReference>
<feature type="binding site" evidence="9">
    <location>
        <begin position="349"/>
        <end position="352"/>
    </location>
    <ligand>
        <name>meso-2,6-diaminopimelate</name>
        <dbReference type="ChEBI" id="CHEBI:57791"/>
    </ligand>
</feature>
<evidence type="ECO:0000256" key="10">
    <source>
        <dbReference type="RuleBase" id="RU004135"/>
    </source>
</evidence>
<dbReference type="EC" id="6.3.2.13" evidence="9"/>
<dbReference type="NCBIfam" id="NF001126">
    <property type="entry name" value="PRK00139.1-4"/>
    <property type="match status" value="1"/>
</dbReference>
<feature type="binding site" evidence="9">
    <location>
        <begin position="67"/>
        <end position="73"/>
    </location>
    <ligand>
        <name>ATP</name>
        <dbReference type="ChEBI" id="CHEBI:30616"/>
    </ligand>
</feature>
<dbReference type="GO" id="GO:0008765">
    <property type="term" value="F:UDP-N-acetylmuramoylalanyl-D-glutamate-2,6-diaminopimelate ligase activity"/>
    <property type="evidence" value="ECO:0007669"/>
    <property type="project" value="UniProtKB-UniRule"/>
</dbReference>
<keyword evidence="14" id="KW-1185">Reference proteome</keyword>
<feature type="binding site" evidence="9">
    <location>
        <begin position="110"/>
        <end position="111"/>
    </location>
    <ligand>
        <name>UDP-N-acetyl-alpha-D-muramoyl-L-alanyl-D-glutamate</name>
        <dbReference type="ChEBI" id="CHEBI:83900"/>
    </ligand>
</feature>
<dbReference type="STRING" id="223786.SAMN05216234_12614"/>
<keyword evidence="9 10" id="KW-0132">Cell division</keyword>
<comment type="similarity">
    <text evidence="1 9">Belongs to the MurCDEF family. MurE subfamily.</text>
</comment>
<keyword evidence="3 9" id="KW-0436">Ligase</keyword>
<evidence type="ECO:0000313" key="13">
    <source>
        <dbReference type="EMBL" id="SFP56060.1"/>
    </source>
</evidence>
<comment type="caution">
    <text evidence="9">Lacks conserved residue(s) required for the propagation of feature annotation.</text>
</comment>
<name>A0A1I5RC98_9BACT</name>
<gene>
    <name evidence="9" type="primary">murE</name>
    <name evidence="13" type="ORF">SAMN05216234_12614</name>
</gene>
<evidence type="ECO:0000259" key="12">
    <source>
        <dbReference type="Pfam" id="PF08245"/>
    </source>
</evidence>
<evidence type="ECO:0000256" key="9">
    <source>
        <dbReference type="HAMAP-Rule" id="MF_00208"/>
    </source>
</evidence>
<evidence type="ECO:0000313" key="14">
    <source>
        <dbReference type="Proteomes" id="UP000199227"/>
    </source>
</evidence>
<dbReference type="Pfam" id="PF08245">
    <property type="entry name" value="Mur_ligase_M"/>
    <property type="match status" value="1"/>
</dbReference>